<dbReference type="GO" id="GO:0046872">
    <property type="term" value="F:metal ion binding"/>
    <property type="evidence" value="ECO:0007669"/>
    <property type="project" value="UniProtKB-KW"/>
</dbReference>
<dbReference type="OMA" id="HCVARER"/>
<evidence type="ECO:0000256" key="13">
    <source>
        <dbReference type="SAM" id="MobiDB-lite"/>
    </source>
</evidence>
<name>C1EE29_MICCC</name>
<feature type="compositionally biased region" description="Basic and acidic residues" evidence="13">
    <location>
        <begin position="46"/>
        <end position="109"/>
    </location>
</feature>
<evidence type="ECO:0000256" key="2">
    <source>
        <dbReference type="ARBA" id="ARBA00004123"/>
    </source>
</evidence>
<sequence>MRSAAERILLGVGSRPQMPPRPASRRESDEGDAYFSDDSPVIATSQRDRERLDKARERDRERARKAAEKEDERARKAVDKAAAKADKEAAKERAKADKAADKRARELSSGKHRMRQITCVWDSRLGTTGKDVGYMLRSQLKTGVNDQNKVCECLNTAQMLPVPRSVTWRFHPPSDQPAGFRTLSGLTADVTDGVPYTIAYIPGDEFVEMAWVDHVAARDAGYSRGEWDAPEPPGGFRRFIRAAKTSLGRDHVLCLLVTNINGACTTRERRDVRANRGEVGFSKAPVDMEVARIHARKYHNVRLTPVPDVSTAVEHIVNMHRAWAMKPYAKETTILGILGSNGARSTVAEQAALEAAFVAAKSVAPDGTVYESQDLDSQFSQDPADVRDAAGHRRRTKTPAQVWAAALMKIPRVAEKEAMAIVLKYPTMMSLMEAC</sequence>
<dbReference type="GO" id="GO:0006281">
    <property type="term" value="P:DNA repair"/>
    <property type="evidence" value="ECO:0007669"/>
    <property type="project" value="UniProtKB-KW"/>
</dbReference>
<evidence type="ECO:0000256" key="4">
    <source>
        <dbReference type="ARBA" id="ARBA00022723"/>
    </source>
</evidence>
<dbReference type="OrthoDB" id="343092at2759"/>
<dbReference type="KEGG" id="mis:MICPUN_62479"/>
<keyword evidence="9" id="KW-0233">DNA recombination</keyword>
<accession>C1EE29</accession>
<dbReference type="InterPro" id="IPR033310">
    <property type="entry name" value="Mms4/EME1/EME2"/>
</dbReference>
<evidence type="ECO:0000256" key="12">
    <source>
        <dbReference type="ARBA" id="ARBA00023254"/>
    </source>
</evidence>
<dbReference type="GeneID" id="8247630"/>
<evidence type="ECO:0000256" key="1">
    <source>
        <dbReference type="ARBA" id="ARBA00001946"/>
    </source>
</evidence>
<keyword evidence="11" id="KW-0539">Nucleus</keyword>
<evidence type="ECO:0000313" key="14">
    <source>
        <dbReference type="EMBL" id="ACO66161.1"/>
    </source>
</evidence>
<evidence type="ECO:0000256" key="11">
    <source>
        <dbReference type="ARBA" id="ARBA00023242"/>
    </source>
</evidence>
<dbReference type="GO" id="GO:0004519">
    <property type="term" value="F:endonuclease activity"/>
    <property type="evidence" value="ECO:0007669"/>
    <property type="project" value="UniProtKB-KW"/>
</dbReference>
<dbReference type="InParanoid" id="C1EE29"/>
<evidence type="ECO:0000256" key="9">
    <source>
        <dbReference type="ARBA" id="ARBA00023172"/>
    </source>
</evidence>
<keyword evidence="8" id="KW-0460">Magnesium</keyword>
<dbReference type="PANTHER" id="PTHR21077">
    <property type="entry name" value="EME1 PROTEIN"/>
    <property type="match status" value="1"/>
</dbReference>
<keyword evidence="6" id="KW-0227">DNA damage</keyword>
<dbReference type="InterPro" id="IPR042530">
    <property type="entry name" value="EME1/EME2_C"/>
</dbReference>
<keyword evidence="15" id="KW-1185">Reference proteome</keyword>
<evidence type="ECO:0008006" key="16">
    <source>
        <dbReference type="Google" id="ProtNLM"/>
    </source>
</evidence>
<evidence type="ECO:0000256" key="3">
    <source>
        <dbReference type="ARBA" id="ARBA00022722"/>
    </source>
</evidence>
<dbReference type="GO" id="GO:0006310">
    <property type="term" value="P:DNA recombination"/>
    <property type="evidence" value="ECO:0007669"/>
    <property type="project" value="UniProtKB-KW"/>
</dbReference>
<keyword evidence="3" id="KW-0540">Nuclease</keyword>
<proteinExistence type="predicted"/>
<keyword evidence="12" id="KW-0469">Meiosis</keyword>
<evidence type="ECO:0000256" key="7">
    <source>
        <dbReference type="ARBA" id="ARBA00022801"/>
    </source>
</evidence>
<dbReference type="EMBL" id="CP001330">
    <property type="protein sequence ID" value="ACO66161.1"/>
    <property type="molecule type" value="Genomic_DNA"/>
</dbReference>
<dbReference type="AlphaFoldDB" id="C1EE29"/>
<organism evidence="14 15">
    <name type="scientific">Micromonas commoda (strain RCC299 / NOUM17 / CCMP2709)</name>
    <name type="common">Picoplanktonic green alga</name>
    <dbReference type="NCBI Taxonomy" id="296587"/>
    <lineage>
        <taxon>Eukaryota</taxon>
        <taxon>Viridiplantae</taxon>
        <taxon>Chlorophyta</taxon>
        <taxon>Mamiellophyceae</taxon>
        <taxon>Mamiellales</taxon>
        <taxon>Mamiellaceae</taxon>
        <taxon>Micromonas</taxon>
    </lineage>
</organism>
<keyword evidence="4" id="KW-0479">Metal-binding</keyword>
<dbReference type="GO" id="GO:0016787">
    <property type="term" value="F:hydrolase activity"/>
    <property type="evidence" value="ECO:0007669"/>
    <property type="project" value="UniProtKB-KW"/>
</dbReference>
<dbReference type="GO" id="GO:0005634">
    <property type="term" value="C:nucleus"/>
    <property type="evidence" value="ECO:0007669"/>
    <property type="project" value="UniProtKB-SubCell"/>
</dbReference>
<evidence type="ECO:0000256" key="8">
    <source>
        <dbReference type="ARBA" id="ARBA00022842"/>
    </source>
</evidence>
<reference evidence="14 15" key="1">
    <citation type="journal article" date="2009" name="Science">
        <title>Green evolution and dynamic adaptations revealed by genomes of the marine picoeukaryotes Micromonas.</title>
        <authorList>
            <person name="Worden A.Z."/>
            <person name="Lee J.H."/>
            <person name="Mock T."/>
            <person name="Rouze P."/>
            <person name="Simmons M.P."/>
            <person name="Aerts A.L."/>
            <person name="Allen A.E."/>
            <person name="Cuvelier M.L."/>
            <person name="Derelle E."/>
            <person name="Everett M.V."/>
            <person name="Foulon E."/>
            <person name="Grimwood J."/>
            <person name="Gundlach H."/>
            <person name="Henrissat B."/>
            <person name="Napoli C."/>
            <person name="McDonald S.M."/>
            <person name="Parker M.S."/>
            <person name="Rombauts S."/>
            <person name="Salamov A."/>
            <person name="Von Dassow P."/>
            <person name="Badger J.H."/>
            <person name="Coutinho P.M."/>
            <person name="Demir E."/>
            <person name="Dubchak I."/>
            <person name="Gentemann C."/>
            <person name="Eikrem W."/>
            <person name="Gready J.E."/>
            <person name="John U."/>
            <person name="Lanier W."/>
            <person name="Lindquist E.A."/>
            <person name="Lucas S."/>
            <person name="Mayer K.F."/>
            <person name="Moreau H."/>
            <person name="Not F."/>
            <person name="Otillar R."/>
            <person name="Panaud O."/>
            <person name="Pangilinan J."/>
            <person name="Paulsen I."/>
            <person name="Piegu B."/>
            <person name="Poliakov A."/>
            <person name="Robbens S."/>
            <person name="Schmutz J."/>
            <person name="Toulza E."/>
            <person name="Wyss T."/>
            <person name="Zelensky A."/>
            <person name="Zhou K."/>
            <person name="Armbrust E.V."/>
            <person name="Bhattacharya D."/>
            <person name="Goodenough U.W."/>
            <person name="Van de Peer Y."/>
            <person name="Grigoriev I.V."/>
        </authorList>
    </citation>
    <scope>NUCLEOTIDE SEQUENCE [LARGE SCALE GENOMIC DNA]</scope>
    <source>
        <strain evidence="15">RCC299 / NOUM17</strain>
    </source>
</reference>
<evidence type="ECO:0000256" key="5">
    <source>
        <dbReference type="ARBA" id="ARBA00022759"/>
    </source>
</evidence>
<keyword evidence="10" id="KW-0234">DNA repair</keyword>
<dbReference type="Proteomes" id="UP000002009">
    <property type="component" value="Chromosome 11"/>
</dbReference>
<evidence type="ECO:0000256" key="6">
    <source>
        <dbReference type="ARBA" id="ARBA00022763"/>
    </source>
</evidence>
<evidence type="ECO:0000256" key="10">
    <source>
        <dbReference type="ARBA" id="ARBA00023204"/>
    </source>
</evidence>
<dbReference type="GO" id="GO:0048476">
    <property type="term" value="C:Holliday junction resolvase complex"/>
    <property type="evidence" value="ECO:0007669"/>
    <property type="project" value="InterPro"/>
</dbReference>
<gene>
    <name evidence="14" type="ORF">MICPUN_62479</name>
</gene>
<keyword evidence="7" id="KW-0378">Hydrolase</keyword>
<dbReference type="RefSeq" id="XP_002504903.1">
    <property type="nucleotide sequence ID" value="XM_002504857.1"/>
</dbReference>
<dbReference type="PANTHER" id="PTHR21077:SF5">
    <property type="entry name" value="CROSSOVER JUNCTION ENDONUCLEASE MMS4"/>
    <property type="match status" value="1"/>
</dbReference>
<keyword evidence="5" id="KW-0255">Endonuclease</keyword>
<dbReference type="Gene3D" id="1.10.150.670">
    <property type="entry name" value="Crossover junction endonuclease EME1, DNA-binding domain"/>
    <property type="match status" value="1"/>
</dbReference>
<evidence type="ECO:0000313" key="15">
    <source>
        <dbReference type="Proteomes" id="UP000002009"/>
    </source>
</evidence>
<dbReference type="GO" id="GO:0051321">
    <property type="term" value="P:meiotic cell cycle"/>
    <property type="evidence" value="ECO:0007669"/>
    <property type="project" value="UniProtKB-KW"/>
</dbReference>
<comment type="subcellular location">
    <subcellularLocation>
        <location evidence="2">Nucleus</location>
    </subcellularLocation>
</comment>
<dbReference type="Gene3D" id="3.40.50.10130">
    <property type="match status" value="1"/>
</dbReference>
<feature type="region of interest" description="Disordered" evidence="13">
    <location>
        <begin position="1"/>
        <end position="109"/>
    </location>
</feature>
<protein>
    <recommendedName>
        <fullName evidence="16">ERCC4 domain-containing protein</fullName>
    </recommendedName>
</protein>
<comment type="cofactor">
    <cofactor evidence="1">
        <name>Mg(2+)</name>
        <dbReference type="ChEBI" id="CHEBI:18420"/>
    </cofactor>
</comment>